<accession>A0A0A7FZR9</accession>
<evidence type="ECO:0000256" key="2">
    <source>
        <dbReference type="ARBA" id="ARBA00022801"/>
    </source>
</evidence>
<keyword evidence="4" id="KW-0472">Membrane</keyword>
<dbReference type="GO" id="GO:0004553">
    <property type="term" value="F:hydrolase activity, hydrolyzing O-glycosyl compounds"/>
    <property type="evidence" value="ECO:0007669"/>
    <property type="project" value="InterPro"/>
</dbReference>
<evidence type="ECO:0000313" key="5">
    <source>
        <dbReference type="EMBL" id="AIY85113.1"/>
    </source>
</evidence>
<proteinExistence type="inferred from homology"/>
<protein>
    <submittedName>
        <fullName evidence="5">Glycosyl hydrolases 8 family protein</fullName>
    </submittedName>
</protein>
<dbReference type="STRING" id="1561.NPD11_1015"/>
<evidence type="ECO:0000256" key="3">
    <source>
        <dbReference type="ARBA" id="ARBA00023295"/>
    </source>
</evidence>
<feature type="transmembrane region" description="Helical" evidence="4">
    <location>
        <begin position="12"/>
        <end position="31"/>
    </location>
</feature>
<keyword evidence="2 5" id="KW-0378">Hydrolase</keyword>
<dbReference type="InterPro" id="IPR008928">
    <property type="entry name" value="6-hairpin_glycosidase_sf"/>
</dbReference>
<dbReference type="Pfam" id="PF01270">
    <property type="entry name" value="Glyco_hydro_8"/>
    <property type="match status" value="1"/>
</dbReference>
<dbReference type="Proteomes" id="UP000030635">
    <property type="component" value="Chromosome"/>
</dbReference>
<keyword evidence="4" id="KW-0812">Transmembrane</keyword>
<gene>
    <name evidence="5" type="ORF">U729_1997</name>
</gene>
<comment type="similarity">
    <text evidence="1">Belongs to the glycosyl hydrolase 8 (cellulase D) family.</text>
</comment>
<dbReference type="EMBL" id="CP006905">
    <property type="protein sequence ID" value="AIY85113.1"/>
    <property type="molecule type" value="Genomic_DNA"/>
</dbReference>
<dbReference type="HOGENOM" id="CLU_062608_0_0_9"/>
<evidence type="ECO:0000256" key="4">
    <source>
        <dbReference type="SAM" id="Phobius"/>
    </source>
</evidence>
<organism evidence="5 6">
    <name type="scientific">Clostridium baratii str. Sullivan</name>
    <dbReference type="NCBI Taxonomy" id="1415775"/>
    <lineage>
        <taxon>Bacteria</taxon>
        <taxon>Bacillati</taxon>
        <taxon>Bacillota</taxon>
        <taxon>Clostridia</taxon>
        <taxon>Eubacteriales</taxon>
        <taxon>Clostridiaceae</taxon>
        <taxon>Clostridium</taxon>
    </lineage>
</organism>
<evidence type="ECO:0000256" key="1">
    <source>
        <dbReference type="ARBA" id="ARBA00009209"/>
    </source>
</evidence>
<dbReference type="InterPro" id="IPR002037">
    <property type="entry name" value="Glyco_hydro_8"/>
</dbReference>
<reference evidence="5 6" key="1">
    <citation type="journal article" date="2015" name="Infect. Genet. Evol.">
        <title>Genomic sequences of six botulinum neurotoxin-producing strains representing three clostridial species illustrate the mobility and diversity of botulinum neurotoxin genes.</title>
        <authorList>
            <person name="Smith T.J."/>
            <person name="Hill K.K."/>
            <person name="Xie G."/>
            <person name="Foley B.T."/>
            <person name="Williamson C.H."/>
            <person name="Foster J.T."/>
            <person name="Johnson S.L."/>
            <person name="Chertkov O."/>
            <person name="Teshima H."/>
            <person name="Gibbons H.S."/>
            <person name="Johnsky L.A."/>
            <person name="Karavis M.A."/>
            <person name="Smith L.A."/>
        </authorList>
    </citation>
    <scope>NUCLEOTIDE SEQUENCE [LARGE SCALE GENOMIC DNA]</scope>
    <source>
        <strain evidence="5">Sullivan</strain>
    </source>
</reference>
<dbReference type="KEGG" id="cbv:U729_1997"/>
<dbReference type="GO" id="GO:0005975">
    <property type="term" value="P:carbohydrate metabolic process"/>
    <property type="evidence" value="ECO:0007669"/>
    <property type="project" value="InterPro"/>
</dbReference>
<dbReference type="Gene3D" id="1.50.10.10">
    <property type="match status" value="1"/>
</dbReference>
<dbReference type="RefSeq" id="WP_242851893.1">
    <property type="nucleotide sequence ID" value="NZ_CP006905.1"/>
</dbReference>
<keyword evidence="3" id="KW-0326">Glycosidase</keyword>
<keyword evidence="4" id="KW-1133">Transmembrane helix</keyword>
<evidence type="ECO:0000313" key="6">
    <source>
        <dbReference type="Proteomes" id="UP000030635"/>
    </source>
</evidence>
<dbReference type="SUPFAM" id="SSF48208">
    <property type="entry name" value="Six-hairpin glycosidases"/>
    <property type="match status" value="1"/>
</dbReference>
<sequence length="375" mass="43031">MIKIKSSKYGIIFIILLVVLVLAKVGIPYVLPVDSGVKFKDNKMSHREEILLNFIDTKMTDSDGGIKTNYKNLESEGDITKGHTVLSESEGMMLLYYLEKNDRDNFNKTLSFIENYMRLPDKLISWRVDGKQKTNTSATIDDLRIVKALLLADERWGGFNYRIKAISISRAINEKLIENDLLSDFYDGYNKSNITTLCYLDLPTIKYLSNIDYKWKKVYNESDKILKGGYISDDVPLYKKFYDRKTKSYDTDEDIDTLLSLIVLLNRAEVSEDISKSIEFLNEKFNKDGAIYAKYDSKTGNKKSNIESTSIYALIVRVCEVTGNKDLYNKALKKMESLQVMDKNSVLYGGFGDVKTLDVYSFDNLNALLAYRNEE</sequence>
<name>A0A0A7FZR9_9CLOT</name>
<dbReference type="InterPro" id="IPR012341">
    <property type="entry name" value="6hp_glycosidase-like_sf"/>
</dbReference>
<dbReference type="AlphaFoldDB" id="A0A0A7FZR9"/>
<keyword evidence="6" id="KW-1185">Reference proteome</keyword>
<dbReference type="eggNOG" id="COG3405">
    <property type="taxonomic scope" value="Bacteria"/>
</dbReference>